<feature type="compositionally biased region" description="Polar residues" evidence="1">
    <location>
        <begin position="88"/>
        <end position="100"/>
    </location>
</feature>
<comment type="caution">
    <text evidence="2">The sequence shown here is derived from an EMBL/GenBank/DDBJ whole genome shotgun (WGS) entry which is preliminary data.</text>
</comment>
<accession>A0A8J8SZS0</accession>
<gene>
    <name evidence="2" type="ORF">FGO68_gene6487</name>
</gene>
<dbReference type="EMBL" id="RRYP01012752">
    <property type="protein sequence ID" value="TNV76907.1"/>
    <property type="molecule type" value="Genomic_DNA"/>
</dbReference>
<dbReference type="Proteomes" id="UP000785679">
    <property type="component" value="Unassembled WGS sequence"/>
</dbReference>
<organism evidence="2 3">
    <name type="scientific">Halteria grandinella</name>
    <dbReference type="NCBI Taxonomy" id="5974"/>
    <lineage>
        <taxon>Eukaryota</taxon>
        <taxon>Sar</taxon>
        <taxon>Alveolata</taxon>
        <taxon>Ciliophora</taxon>
        <taxon>Intramacronucleata</taxon>
        <taxon>Spirotrichea</taxon>
        <taxon>Stichotrichia</taxon>
        <taxon>Sporadotrichida</taxon>
        <taxon>Halteriidae</taxon>
        <taxon>Halteria</taxon>
    </lineage>
</organism>
<sequence>METSESLRKRRLQLGHTSSEQKSLKRQPTTSYQSLWPNRLEERVYQSPESLPWMFPNQIKLEFSQTNRFKSQQKNNNHRLLPIPAAPTGTNPAPQNSTPNRRPIMVFIKIEERTKKSSKATSPMISYEKMQQVQ</sequence>
<keyword evidence="3" id="KW-1185">Reference proteome</keyword>
<protein>
    <submittedName>
        <fullName evidence="2">Uncharacterized protein</fullName>
    </submittedName>
</protein>
<feature type="compositionally biased region" description="Polar residues" evidence="1">
    <location>
        <begin position="119"/>
        <end position="134"/>
    </location>
</feature>
<evidence type="ECO:0000313" key="2">
    <source>
        <dbReference type="EMBL" id="TNV76907.1"/>
    </source>
</evidence>
<feature type="region of interest" description="Disordered" evidence="1">
    <location>
        <begin position="69"/>
        <end position="134"/>
    </location>
</feature>
<feature type="compositionally biased region" description="Polar residues" evidence="1">
    <location>
        <begin position="15"/>
        <end position="31"/>
    </location>
</feature>
<evidence type="ECO:0000313" key="3">
    <source>
        <dbReference type="Proteomes" id="UP000785679"/>
    </source>
</evidence>
<reference evidence="2" key="1">
    <citation type="submission" date="2019-06" db="EMBL/GenBank/DDBJ databases">
        <authorList>
            <person name="Zheng W."/>
        </authorList>
    </citation>
    <scope>NUCLEOTIDE SEQUENCE</scope>
    <source>
        <strain evidence="2">QDHG01</strain>
    </source>
</reference>
<proteinExistence type="predicted"/>
<feature type="region of interest" description="Disordered" evidence="1">
    <location>
        <begin position="1"/>
        <end position="31"/>
    </location>
</feature>
<name>A0A8J8SZS0_HALGN</name>
<dbReference type="AlphaFoldDB" id="A0A8J8SZS0"/>
<evidence type="ECO:0000256" key="1">
    <source>
        <dbReference type="SAM" id="MobiDB-lite"/>
    </source>
</evidence>